<gene>
    <name evidence="2" type="ORF">EV644_102689</name>
</gene>
<evidence type="ECO:0000313" key="3">
    <source>
        <dbReference type="Proteomes" id="UP000295818"/>
    </source>
</evidence>
<evidence type="ECO:0000313" key="2">
    <source>
        <dbReference type="EMBL" id="TCO29968.1"/>
    </source>
</evidence>
<name>A0ABY2BSR2_9ACTN</name>
<reference evidence="2 3" key="1">
    <citation type="journal article" date="2015" name="Stand. Genomic Sci.">
        <title>Genomic Encyclopedia of Bacterial and Archaeal Type Strains, Phase III: the genomes of soil and plant-associated and newly described type strains.</title>
        <authorList>
            <person name="Whitman W.B."/>
            <person name="Woyke T."/>
            <person name="Klenk H.P."/>
            <person name="Zhou Y."/>
            <person name="Lilburn T.G."/>
            <person name="Beck B.J."/>
            <person name="De Vos P."/>
            <person name="Vandamme P."/>
            <person name="Eisen J.A."/>
            <person name="Garrity G."/>
            <person name="Hugenholtz P."/>
            <person name="Kyrpides N.C."/>
        </authorList>
    </citation>
    <scope>NUCLEOTIDE SEQUENCE [LARGE SCALE GENOMIC DNA]</scope>
    <source>
        <strain evidence="2 3">VKM Ac-2538</strain>
    </source>
</reference>
<feature type="compositionally biased region" description="Basic and acidic residues" evidence="1">
    <location>
        <begin position="12"/>
        <end position="23"/>
    </location>
</feature>
<protein>
    <submittedName>
        <fullName evidence="2">Uncharacterized protein</fullName>
    </submittedName>
</protein>
<proteinExistence type="predicted"/>
<keyword evidence="3" id="KW-1185">Reference proteome</keyword>
<comment type="caution">
    <text evidence="2">The sequence shown here is derived from an EMBL/GenBank/DDBJ whole genome shotgun (WGS) entry which is preliminary data.</text>
</comment>
<sequence length="182" mass="19196">MCNGGVTSGQQRTEDGSRPDGSRPDGSGPDGPDGRLRLGRVGKAVRILVALAGIGLLINGSVHATDDVWPFGPMSQYAGAVADDASITYTRISAQTDAGTTVDVPLNIEGAGVARAEIEARTGEIVADPSLLQSVADGWARKHPDQPRYVKLELIRDTTTLVKGRVEGPPKSEVLATWQVRR</sequence>
<accession>A0ABY2BSR2</accession>
<dbReference type="EMBL" id="SLWM01000002">
    <property type="protein sequence ID" value="TCO29968.1"/>
    <property type="molecule type" value="Genomic_DNA"/>
</dbReference>
<dbReference type="Proteomes" id="UP000295818">
    <property type="component" value="Unassembled WGS sequence"/>
</dbReference>
<organism evidence="2 3">
    <name type="scientific">Kribbella orskensis</name>
    <dbReference type="NCBI Taxonomy" id="2512216"/>
    <lineage>
        <taxon>Bacteria</taxon>
        <taxon>Bacillati</taxon>
        <taxon>Actinomycetota</taxon>
        <taxon>Actinomycetes</taxon>
        <taxon>Propionibacteriales</taxon>
        <taxon>Kribbellaceae</taxon>
        <taxon>Kribbella</taxon>
    </lineage>
</organism>
<feature type="region of interest" description="Disordered" evidence="1">
    <location>
        <begin position="1"/>
        <end position="36"/>
    </location>
</feature>
<evidence type="ECO:0000256" key="1">
    <source>
        <dbReference type="SAM" id="MobiDB-lite"/>
    </source>
</evidence>